<accession>A0A6A6PPB2</accession>
<feature type="region of interest" description="Disordered" evidence="1">
    <location>
        <begin position="103"/>
        <end position="190"/>
    </location>
</feature>
<dbReference type="SMART" id="SM00456">
    <property type="entry name" value="WW"/>
    <property type="match status" value="1"/>
</dbReference>
<dbReference type="OrthoDB" id="2367685at2759"/>
<keyword evidence="4" id="KW-1185">Reference proteome</keyword>
<feature type="domain" description="WW" evidence="2">
    <location>
        <begin position="62"/>
        <end position="97"/>
    </location>
</feature>
<dbReference type="InterPro" id="IPR001202">
    <property type="entry name" value="WW_dom"/>
</dbReference>
<feature type="compositionally biased region" description="Low complexity" evidence="1">
    <location>
        <begin position="20"/>
        <end position="35"/>
    </location>
</feature>
<dbReference type="SUPFAM" id="SSF51045">
    <property type="entry name" value="WW domain"/>
    <property type="match status" value="1"/>
</dbReference>
<feature type="compositionally biased region" description="Basic and acidic residues" evidence="1">
    <location>
        <begin position="103"/>
        <end position="140"/>
    </location>
</feature>
<dbReference type="Gene3D" id="2.20.70.10">
    <property type="match status" value="1"/>
</dbReference>
<dbReference type="EMBL" id="MU001638">
    <property type="protein sequence ID" value="KAF2481474.1"/>
    <property type="molecule type" value="Genomic_DNA"/>
</dbReference>
<feature type="compositionally biased region" description="Basic and acidic residues" evidence="1">
    <location>
        <begin position="170"/>
        <end position="190"/>
    </location>
</feature>
<gene>
    <name evidence="3" type="ORF">BDY17DRAFT_301396</name>
</gene>
<feature type="region of interest" description="Disordered" evidence="1">
    <location>
        <begin position="1"/>
        <end position="91"/>
    </location>
</feature>
<evidence type="ECO:0000259" key="2">
    <source>
        <dbReference type="SMART" id="SM00456"/>
    </source>
</evidence>
<dbReference type="InterPro" id="IPR036020">
    <property type="entry name" value="WW_dom_sf"/>
</dbReference>
<feature type="compositionally biased region" description="Basic and acidic residues" evidence="1">
    <location>
        <begin position="71"/>
        <end position="88"/>
    </location>
</feature>
<evidence type="ECO:0000313" key="4">
    <source>
        <dbReference type="Proteomes" id="UP000799767"/>
    </source>
</evidence>
<evidence type="ECO:0000313" key="3">
    <source>
        <dbReference type="EMBL" id="KAF2481474.1"/>
    </source>
</evidence>
<reference evidence="3" key="1">
    <citation type="journal article" date="2020" name="Stud. Mycol.">
        <title>101 Dothideomycetes genomes: a test case for predicting lifestyles and emergence of pathogens.</title>
        <authorList>
            <person name="Haridas S."/>
            <person name="Albert R."/>
            <person name="Binder M."/>
            <person name="Bloem J."/>
            <person name="Labutti K."/>
            <person name="Salamov A."/>
            <person name="Andreopoulos B."/>
            <person name="Baker S."/>
            <person name="Barry K."/>
            <person name="Bills G."/>
            <person name="Bluhm B."/>
            <person name="Cannon C."/>
            <person name="Castanera R."/>
            <person name="Culley D."/>
            <person name="Daum C."/>
            <person name="Ezra D."/>
            <person name="Gonzalez J."/>
            <person name="Henrissat B."/>
            <person name="Kuo A."/>
            <person name="Liang C."/>
            <person name="Lipzen A."/>
            <person name="Lutzoni F."/>
            <person name="Magnuson J."/>
            <person name="Mondo S."/>
            <person name="Nolan M."/>
            <person name="Ohm R."/>
            <person name="Pangilinan J."/>
            <person name="Park H.-J."/>
            <person name="Ramirez L."/>
            <person name="Alfaro M."/>
            <person name="Sun H."/>
            <person name="Tritt A."/>
            <person name="Yoshinaga Y."/>
            <person name="Zwiers L.-H."/>
            <person name="Turgeon B."/>
            <person name="Goodwin S."/>
            <person name="Spatafora J."/>
            <person name="Crous P."/>
            <person name="Grigoriev I."/>
        </authorList>
    </citation>
    <scope>NUCLEOTIDE SEQUENCE</scope>
    <source>
        <strain evidence="3">CBS 113389</strain>
    </source>
</reference>
<dbReference type="AlphaFoldDB" id="A0A6A6PPB2"/>
<protein>
    <recommendedName>
        <fullName evidence="2">WW domain-containing protein</fullName>
    </recommendedName>
</protein>
<dbReference type="Proteomes" id="UP000799767">
    <property type="component" value="Unassembled WGS sequence"/>
</dbReference>
<name>A0A6A6PPB2_9PEZI</name>
<dbReference type="GeneID" id="54475234"/>
<feature type="compositionally biased region" description="Basic and acidic residues" evidence="1">
    <location>
        <begin position="51"/>
        <end position="61"/>
    </location>
</feature>
<proteinExistence type="predicted"/>
<sequence>MSEKHIPAEPPPSYVQATGSSSSSRPPANSSSSSSYLHVPRKGSSSGISPEARRSMEDEQRSLPPGWVRTFDPHSKHHFYVDTTKEPPRSIWIHPYDDEKYLSTLTTEERERVEHESLNRGHPPSKHDIIAAHSDDEAHSPPHSPSGGIPDELPPRSDGKGRSFGRKFKDKVTGSTHEEREKERAQRAERERQAYEYHNRIRQAMAVAEQTGQPQLLGKDQDGKDVYVEPPNYRGGYGGGGYGYNPYRGGVYTTPNARYIRPPDPYARPYGYGYGGGYGLPLGLGLGGGLLLGGALGGFGGFGFI</sequence>
<organism evidence="3 4">
    <name type="scientific">Neohortaea acidophila</name>
    <dbReference type="NCBI Taxonomy" id="245834"/>
    <lineage>
        <taxon>Eukaryota</taxon>
        <taxon>Fungi</taxon>
        <taxon>Dikarya</taxon>
        <taxon>Ascomycota</taxon>
        <taxon>Pezizomycotina</taxon>
        <taxon>Dothideomycetes</taxon>
        <taxon>Dothideomycetidae</taxon>
        <taxon>Mycosphaerellales</taxon>
        <taxon>Teratosphaeriaceae</taxon>
        <taxon>Neohortaea</taxon>
    </lineage>
</organism>
<dbReference type="RefSeq" id="XP_033588044.1">
    <property type="nucleotide sequence ID" value="XM_033734232.1"/>
</dbReference>
<evidence type="ECO:0000256" key="1">
    <source>
        <dbReference type="SAM" id="MobiDB-lite"/>
    </source>
</evidence>